<dbReference type="EMBL" id="CAGS01000557">
    <property type="protein sequence ID" value="CCF85880.1"/>
    <property type="molecule type" value="Genomic_DNA"/>
</dbReference>
<dbReference type="InterPro" id="IPR022643">
    <property type="entry name" value="De-COase2_C"/>
</dbReference>
<feature type="domain" description="Orn/DAP/Arg decarboxylase 2 C-terminal" evidence="3">
    <location>
        <begin position="70"/>
        <end position="165"/>
    </location>
</feature>
<dbReference type="SUPFAM" id="SSF50621">
    <property type="entry name" value="Alanine racemase C-terminal domain-like"/>
    <property type="match status" value="1"/>
</dbReference>
<keyword evidence="4" id="KW-0456">Lyase</keyword>
<comment type="caution">
    <text evidence="4">The sequence shown here is derived from an EMBL/GenBank/DDBJ whole genome shotgun (WGS) entry which is preliminary data.</text>
</comment>
<evidence type="ECO:0000313" key="4">
    <source>
        <dbReference type="EMBL" id="CCF85880.1"/>
    </source>
</evidence>
<reference evidence="4 5" key="1">
    <citation type="journal article" date="2012" name="ISME J.">
        <title>Nitrification expanded: discovery, physiology and genomics of a nitrite-oxidizing bacterium from the phylum Chloroflexi.</title>
        <authorList>
            <person name="Sorokin D.Y."/>
            <person name="Lucker S."/>
            <person name="Vejmelkova D."/>
            <person name="Kostrikina N.A."/>
            <person name="Kleerebezem R."/>
            <person name="Rijpstra W.I."/>
            <person name="Damste J.S."/>
            <person name="Le Paslier D."/>
            <person name="Muyzer G."/>
            <person name="Wagner M."/>
            <person name="van Loosdrecht M.C."/>
            <person name="Daims H."/>
        </authorList>
    </citation>
    <scope>NUCLEOTIDE SEQUENCE [LARGE SCALE GENOMIC DNA]</scope>
    <source>
        <strain evidence="5">none</strain>
    </source>
</reference>
<evidence type="ECO:0000259" key="3">
    <source>
        <dbReference type="Pfam" id="PF00278"/>
    </source>
</evidence>
<dbReference type="PANTHER" id="PTHR43727">
    <property type="entry name" value="DIAMINOPIMELATE DECARBOXYLASE"/>
    <property type="match status" value="1"/>
</dbReference>
<proteinExistence type="predicted"/>
<dbReference type="Proteomes" id="UP000004221">
    <property type="component" value="Unassembled WGS sequence"/>
</dbReference>
<evidence type="ECO:0000313" key="5">
    <source>
        <dbReference type="Proteomes" id="UP000004221"/>
    </source>
</evidence>
<evidence type="ECO:0000256" key="1">
    <source>
        <dbReference type="ARBA" id="ARBA00001933"/>
    </source>
</evidence>
<dbReference type="PANTHER" id="PTHR43727:SF2">
    <property type="entry name" value="GROUP IV DECARBOXYLASE"/>
    <property type="match status" value="1"/>
</dbReference>
<dbReference type="GO" id="GO:0008836">
    <property type="term" value="F:diaminopimelate decarboxylase activity"/>
    <property type="evidence" value="ECO:0007669"/>
    <property type="project" value="UniProtKB-EC"/>
</dbReference>
<evidence type="ECO:0000256" key="2">
    <source>
        <dbReference type="ARBA" id="ARBA00022898"/>
    </source>
</evidence>
<dbReference type="InterPro" id="IPR029066">
    <property type="entry name" value="PLP-binding_barrel"/>
</dbReference>
<accession>I4EMG7</accession>
<dbReference type="EC" id="4.1.1.20" evidence="4"/>
<organism evidence="4 5">
    <name type="scientific">Nitrolancea hollandica Lb</name>
    <dbReference type="NCBI Taxonomy" id="1129897"/>
    <lineage>
        <taxon>Bacteria</taxon>
        <taxon>Pseudomonadati</taxon>
        <taxon>Thermomicrobiota</taxon>
        <taxon>Thermomicrobia</taxon>
        <taxon>Sphaerobacterales</taxon>
        <taxon>Sphaerobacterineae</taxon>
        <taxon>Sphaerobacteraceae</taxon>
        <taxon>Nitrolancea</taxon>
    </lineage>
</organism>
<dbReference type="Gene3D" id="2.40.37.10">
    <property type="entry name" value="Lyase, Ornithine Decarboxylase, Chain A, domain 1"/>
    <property type="match status" value="1"/>
</dbReference>
<gene>
    <name evidence="4" type="ORF">NITHO_600004</name>
</gene>
<keyword evidence="2" id="KW-0663">Pyridoxal phosphate</keyword>
<comment type="cofactor">
    <cofactor evidence="1">
        <name>pyridoxal 5'-phosphate</name>
        <dbReference type="ChEBI" id="CHEBI:597326"/>
    </cofactor>
</comment>
<sequence length="229" mass="24963">MFEIGRQVAGMTGTPLEMIDFGGGFGVPYFEQMPEFDLDRFGHGFQAMVTSYRSEEWLNVCRLIFEPGRYLVAEAGIYVIRVVDVKRSKGKTFVVTNGGMNHHLAATGNLGQVFRKPYPLLNLSRMDVEPAESVAVVGPCCTPLDLFGNDIPLANPEPGDLIGVFLSGAYGLSASNLHFLSHPTPAEVLLWLGDVHLLRAPGTPEDVLRGQHTLGEATAHHETVQGPFL</sequence>
<dbReference type="InterPro" id="IPR009006">
    <property type="entry name" value="Ala_racemase/Decarboxylase_C"/>
</dbReference>
<dbReference type="GO" id="GO:0009089">
    <property type="term" value="P:lysine biosynthetic process via diaminopimelate"/>
    <property type="evidence" value="ECO:0007669"/>
    <property type="project" value="TreeGrafter"/>
</dbReference>
<protein>
    <submittedName>
        <fullName evidence="4">Diaminopimelate decarboxylase</fullName>
        <ecNumber evidence="4">4.1.1.20</ecNumber>
    </submittedName>
</protein>
<dbReference type="AlphaFoldDB" id="I4EMG7"/>
<name>I4EMG7_9BACT</name>
<keyword evidence="5" id="KW-1185">Reference proteome</keyword>
<dbReference type="Gene3D" id="3.20.20.10">
    <property type="entry name" value="Alanine racemase"/>
    <property type="match status" value="1"/>
</dbReference>
<dbReference type="Pfam" id="PF00278">
    <property type="entry name" value="Orn_DAP_Arg_deC"/>
    <property type="match status" value="1"/>
</dbReference>